<reference evidence="1" key="1">
    <citation type="submission" date="2009-01" db="EMBL/GenBank/DDBJ databases">
        <authorList>
            <person name="Qin X."/>
            <person name="Bachman B."/>
            <person name="Battles P."/>
            <person name="Bell A."/>
            <person name="Bess C."/>
            <person name="Bickham C."/>
            <person name="Chaboub L."/>
            <person name="Chen D."/>
            <person name="Coyle M."/>
            <person name="Deiros D.R."/>
            <person name="Dinh H."/>
            <person name="Forbes L."/>
            <person name="Fowler G."/>
            <person name="Francisco L."/>
            <person name="Fu Q."/>
            <person name="Gubbala S."/>
            <person name="Hale W."/>
            <person name="Han Y."/>
            <person name="Hemphill L."/>
            <person name="Highlander S.K."/>
            <person name="Hirani K."/>
            <person name="Hogues M."/>
            <person name="Jackson L."/>
            <person name="Jakkamsetti A."/>
            <person name="Javaid M."/>
            <person name="Jiang H."/>
            <person name="Korchina V."/>
            <person name="Kovar C."/>
            <person name="Lara F."/>
            <person name="Lee S."/>
            <person name="Mata R."/>
            <person name="Mathew T."/>
            <person name="Moen C."/>
            <person name="Morales K."/>
            <person name="Munidasa M."/>
            <person name="Nazareth L."/>
            <person name="Ngo R."/>
            <person name="Nguyen L."/>
            <person name="Okwuonu G."/>
            <person name="Ongeri F."/>
            <person name="Patil S."/>
            <person name="Petrosino J."/>
            <person name="Pham C."/>
            <person name="Pham P."/>
            <person name="Pu L.-L."/>
            <person name="Puazo M."/>
            <person name="Raj R."/>
            <person name="Reid J."/>
            <person name="Rouhana J."/>
            <person name="Saada N."/>
            <person name="Shang Y."/>
            <person name="Simmons D."/>
            <person name="Thornton R."/>
            <person name="Warren J."/>
            <person name="Weissenberger G."/>
            <person name="Zhang J."/>
            <person name="Zhang L."/>
            <person name="Zhou C."/>
            <person name="Zhu D."/>
            <person name="Muzny D."/>
            <person name="Worley K."/>
            <person name="Gibbs R."/>
        </authorList>
    </citation>
    <scope>NUCLEOTIDE SEQUENCE [LARGE SCALE GENOMIC DNA]</scope>
    <source>
        <strain evidence="1">LMS2-1</strain>
    </source>
</reference>
<dbReference type="EMBL" id="ACIZ01000071">
    <property type="protein sequence ID" value="EEN80108.1"/>
    <property type="molecule type" value="Genomic_DNA"/>
</dbReference>
<proteinExistence type="predicted"/>
<keyword evidence="2" id="KW-1185">Reference proteome</keyword>
<evidence type="ECO:0000313" key="1">
    <source>
        <dbReference type="EMBL" id="EEN80108.1"/>
    </source>
</evidence>
<comment type="caution">
    <text evidence="1">The sequence shown here is derived from an EMBL/GenBank/DDBJ whole genome shotgun (WGS) entry which is preliminary data.</text>
</comment>
<dbReference type="AlphaFoldDB" id="C2JY55"/>
<accession>C2JY55</accession>
<gene>
    <name evidence="1" type="ORF">HMPREF0539_1840</name>
</gene>
<dbReference type="Proteomes" id="UP000004525">
    <property type="component" value="Unassembled WGS sequence"/>
</dbReference>
<sequence>MSVGKYKEGIVQAHGSMNTDTILRFQFLHHFEPLARGFYRIPSHKKSVPKRQAV</sequence>
<organism evidence="1 2">
    <name type="scientific">Lacticaseibacillus rhamnosus (strain LMS2-1)</name>
    <dbReference type="NCBI Taxonomy" id="525361"/>
    <lineage>
        <taxon>Bacteria</taxon>
        <taxon>Bacillati</taxon>
        <taxon>Bacillota</taxon>
        <taxon>Bacilli</taxon>
        <taxon>Lactobacillales</taxon>
        <taxon>Lactobacillaceae</taxon>
        <taxon>Lacticaseibacillus</taxon>
    </lineage>
</organism>
<dbReference type="HOGENOM" id="CLU_3044764_0_0_9"/>
<protein>
    <submittedName>
        <fullName evidence="1">Uncharacterized protein</fullName>
    </submittedName>
</protein>
<name>C2JY55_LACRM</name>
<evidence type="ECO:0000313" key="2">
    <source>
        <dbReference type="Proteomes" id="UP000004525"/>
    </source>
</evidence>